<sequence length="192" mass="19660">MTVSSVGLFPLALTIGTGADGAQTLALTLAVATPTSTVTGMAHLTQAISPPLNETVAVAGSYTQLTIIPVSASHLLMTLHSVAGMPLTVRILFALDWTPISASYQYEIDGVWHSVDNAPVHLTLPLEPGPVIPPALRTGPVVLYGGAMQQAQSSGDLAAMKVLASEAETQLAKKNDLSTALQAAKAALGPQG</sequence>
<feature type="domain" description="DUF1843" evidence="2">
    <location>
        <begin position="143"/>
        <end position="186"/>
    </location>
</feature>
<dbReference type="RefSeq" id="WP_076400478.1">
    <property type="nucleotide sequence ID" value="NZ_FTOA01000004.1"/>
</dbReference>
<proteinExistence type="predicted"/>
<evidence type="ECO:0000259" key="1">
    <source>
        <dbReference type="Pfam" id="PF08896"/>
    </source>
</evidence>
<dbReference type="Pfam" id="PF08896">
    <property type="entry name" value="DUF1842"/>
    <property type="match status" value="1"/>
</dbReference>
<dbReference type="STRING" id="80876.SAMN05421779_1045"/>
<reference evidence="3 4" key="1">
    <citation type="submission" date="2017-01" db="EMBL/GenBank/DDBJ databases">
        <authorList>
            <person name="Mah S.A."/>
            <person name="Swanson W.J."/>
            <person name="Moy G.W."/>
            <person name="Vacquier V.D."/>
        </authorList>
    </citation>
    <scope>NUCLEOTIDE SEQUENCE [LARGE SCALE GENOMIC DNA]</scope>
    <source>
        <strain evidence="3 4">DSM 11589</strain>
    </source>
</reference>
<evidence type="ECO:0000259" key="2">
    <source>
        <dbReference type="Pfam" id="PF08898"/>
    </source>
</evidence>
<evidence type="ECO:0008006" key="5">
    <source>
        <dbReference type="Google" id="ProtNLM"/>
    </source>
</evidence>
<dbReference type="InterPro" id="IPR014994">
    <property type="entry name" value="DUF1843"/>
</dbReference>
<dbReference type="EMBL" id="FTOA01000004">
    <property type="protein sequence ID" value="SIS83323.1"/>
    <property type="molecule type" value="Genomic_DNA"/>
</dbReference>
<dbReference type="Pfam" id="PF08898">
    <property type="entry name" value="DUF1843"/>
    <property type="match status" value="1"/>
</dbReference>
<keyword evidence="4" id="KW-1185">Reference proteome</keyword>
<feature type="domain" description="DUF1842" evidence="1">
    <location>
        <begin position="6"/>
        <end position="112"/>
    </location>
</feature>
<organism evidence="3 4">
    <name type="scientific">Insolitispirillum peregrinum</name>
    <dbReference type="NCBI Taxonomy" id="80876"/>
    <lineage>
        <taxon>Bacteria</taxon>
        <taxon>Pseudomonadati</taxon>
        <taxon>Pseudomonadota</taxon>
        <taxon>Alphaproteobacteria</taxon>
        <taxon>Rhodospirillales</taxon>
        <taxon>Novispirillaceae</taxon>
        <taxon>Insolitispirillum</taxon>
    </lineage>
</organism>
<accession>A0A1N7MB83</accession>
<name>A0A1N7MB83_9PROT</name>
<dbReference type="InterPro" id="IPR014992">
    <property type="entry name" value="DUF1842"/>
</dbReference>
<gene>
    <name evidence="3" type="ORF">SAMN05421779_1045</name>
</gene>
<dbReference type="AlphaFoldDB" id="A0A1N7MB83"/>
<evidence type="ECO:0000313" key="4">
    <source>
        <dbReference type="Proteomes" id="UP000185678"/>
    </source>
</evidence>
<evidence type="ECO:0000313" key="3">
    <source>
        <dbReference type="EMBL" id="SIS83323.1"/>
    </source>
</evidence>
<protein>
    <recommendedName>
        <fullName evidence="5">DUF1842 domain-containing protein</fullName>
    </recommendedName>
</protein>
<dbReference type="Proteomes" id="UP000185678">
    <property type="component" value="Unassembled WGS sequence"/>
</dbReference>